<dbReference type="SUPFAM" id="SSF53850">
    <property type="entry name" value="Periplasmic binding protein-like II"/>
    <property type="match status" value="1"/>
</dbReference>
<feature type="transmembrane region" description="Helical" evidence="1">
    <location>
        <begin position="9"/>
        <end position="30"/>
    </location>
</feature>
<proteinExistence type="predicted"/>
<protein>
    <submittedName>
        <fullName evidence="2">Extracellular solute-binding protein</fullName>
    </submittedName>
</protein>
<evidence type="ECO:0000313" key="3">
    <source>
        <dbReference type="Proteomes" id="UP000266482"/>
    </source>
</evidence>
<dbReference type="RefSeq" id="WP_119599735.1">
    <property type="nucleotide sequence ID" value="NZ_QXQA01000005.1"/>
</dbReference>
<dbReference type="InterPro" id="IPR006059">
    <property type="entry name" value="SBP"/>
</dbReference>
<dbReference type="Gene3D" id="2.60.120.260">
    <property type="entry name" value="Galactose-binding domain-like"/>
    <property type="match status" value="2"/>
</dbReference>
<dbReference type="PANTHER" id="PTHR43649:SF27">
    <property type="entry name" value="EXTRACELLULAR SOLUTE-BINDING PROTEIN FAMILY 1"/>
    <property type="match status" value="1"/>
</dbReference>
<evidence type="ECO:0000313" key="2">
    <source>
        <dbReference type="EMBL" id="RIX53155.1"/>
    </source>
</evidence>
<dbReference type="AlphaFoldDB" id="A0A3A1UY57"/>
<evidence type="ECO:0000256" key="1">
    <source>
        <dbReference type="SAM" id="Phobius"/>
    </source>
</evidence>
<comment type="caution">
    <text evidence="2">The sequence shown here is derived from an EMBL/GenBank/DDBJ whole genome shotgun (WGS) entry which is preliminary data.</text>
</comment>
<keyword evidence="1" id="KW-0472">Membrane</keyword>
<reference evidence="2 3" key="1">
    <citation type="submission" date="2018-09" db="EMBL/GenBank/DDBJ databases">
        <title>Paenibacillus aracenensis nov. sp. isolated from a cave in southern Spain.</title>
        <authorList>
            <person name="Jurado V."/>
            <person name="Gutierrez-Patricio S."/>
            <person name="Gonzalez-Pimentel J.L."/>
            <person name="Miller A.Z."/>
            <person name="Laiz L."/>
            <person name="Saiz-Jimenez C."/>
        </authorList>
    </citation>
    <scope>NUCLEOTIDE SEQUENCE [LARGE SCALE GENOMIC DNA]</scope>
    <source>
        <strain evidence="2 3">DSM 22867</strain>
    </source>
</reference>
<dbReference type="InterPro" id="IPR050490">
    <property type="entry name" value="Bact_solute-bd_prot1"/>
</dbReference>
<keyword evidence="1" id="KW-0812">Transmembrane</keyword>
<dbReference type="Proteomes" id="UP000266482">
    <property type="component" value="Unassembled WGS sequence"/>
</dbReference>
<accession>A0A3A1UY57</accession>
<sequence>MRNIGKRRYLYSAILLLAVIIPILAFGLGFSSAGSSSLDGPYETVLELEGFREWADRSIAEAELEPYYADVLLDEYASIPHASSRIAVEASAPAARSDESALRKGAYGGRDNVLVWDSMDTHWAEYKVTVPEDGLYEMHATYLPLKGEDNTRPVVWDVKIDGARPFREASSITLYRQWKDAGDMKKNDDGDEIRPVAADISDWQTHPLVDSGANYAEPFKWHFTKGTHTIRVEGYEPVAIAELALEPPQELPTYLEAKSSYPSSESPDADDILIQAEQMTWKNDPSVVMMWDRDWRSVPRAEGRITYNTMGGVRWDWPNQEAAWEFEAPESGLYKIGLRALQNRFSQKASFRTIKIDGKVPFRELLTYRFPYGSTWQSVVLSDGSGEPFDIYLEKGKHTLSISLTHASVSPIVRGIENLSALLRDIDTDLNALTSGQVDRNRTWKIDRDLPGLKGQLEQAAHNLDVLADAMTEVNGRKDSASEGFRSSAGDLRALLEIPDDIPYHVDEIASITEKINNFVVNLHKQPLQLDEIYIAPADGEFPDMLASWGEQAVGIAANFFYSFNTRQSLGELDDNELNVWVLRGRDYVTQLQDLADETFTPVTGIKVKVNLLPNPELLVMSNAAGLQPDVALGLNQDLPVDYAIRGSVYDLSRFGDFKEVYDKFSPGSWQALYYDKGYYGLPETQSFQVLYYRKDIMRELGLAIPQTWQDVYDMLPTLQQHEMNFYMDPQQFLPFISQNGVEFYTPDGFRTGLDTPEGFHAFKQWTDLYNMYAMEKQVPSFYQHFRTGTMPIGISDYNMYVQLAAAAPELNGRWGIALIPGVEKQDGTVSRWAGGLQTTGVIFQESKKKEQAWAFLKWWISTDTQVRYGSDLEAINGVSFRWNTANVEAFVRLPWKREDANVILQQWAWYKEKENPPGGYFMGRELNNAWVRSVIDGMNYRASLESAILDINRELRRKQQEFGFIDENGQPLKSLDFPVVKEPWDGVNPYVK</sequence>
<gene>
    <name evidence="2" type="ORF">D3P08_11015</name>
</gene>
<dbReference type="OrthoDB" id="383574at2"/>
<keyword evidence="1" id="KW-1133">Transmembrane helix</keyword>
<dbReference type="EMBL" id="QXQA01000005">
    <property type="protein sequence ID" value="RIX53155.1"/>
    <property type="molecule type" value="Genomic_DNA"/>
</dbReference>
<dbReference type="Gene3D" id="3.40.190.10">
    <property type="entry name" value="Periplasmic binding protein-like II"/>
    <property type="match status" value="1"/>
</dbReference>
<keyword evidence="3" id="KW-1185">Reference proteome</keyword>
<dbReference type="Pfam" id="PF01547">
    <property type="entry name" value="SBP_bac_1"/>
    <property type="match status" value="1"/>
</dbReference>
<name>A0A3A1UY57_9BACL</name>
<dbReference type="PANTHER" id="PTHR43649">
    <property type="entry name" value="ARABINOSE-BINDING PROTEIN-RELATED"/>
    <property type="match status" value="1"/>
</dbReference>
<organism evidence="2 3">
    <name type="scientific">Paenibacillus nanensis</name>
    <dbReference type="NCBI Taxonomy" id="393251"/>
    <lineage>
        <taxon>Bacteria</taxon>
        <taxon>Bacillati</taxon>
        <taxon>Bacillota</taxon>
        <taxon>Bacilli</taxon>
        <taxon>Bacillales</taxon>
        <taxon>Paenibacillaceae</taxon>
        <taxon>Paenibacillus</taxon>
    </lineage>
</organism>